<evidence type="ECO:0000256" key="4">
    <source>
        <dbReference type="SAM" id="Phobius"/>
    </source>
</evidence>
<feature type="transmembrane region" description="Helical" evidence="4">
    <location>
        <begin position="254"/>
        <end position="278"/>
    </location>
</feature>
<comment type="caution">
    <text evidence="6">The sequence shown here is derived from an EMBL/GenBank/DDBJ whole genome shotgun (WGS) entry which is preliminary data.</text>
</comment>
<dbReference type="SMART" id="SM00534">
    <property type="entry name" value="MUTSac"/>
    <property type="match status" value="1"/>
</dbReference>
<dbReference type="GO" id="GO:0005524">
    <property type="term" value="F:ATP binding"/>
    <property type="evidence" value="ECO:0007669"/>
    <property type="project" value="UniProtKB-KW"/>
</dbReference>
<feature type="transmembrane region" description="Helical" evidence="4">
    <location>
        <begin position="470"/>
        <end position="490"/>
    </location>
</feature>
<evidence type="ECO:0000256" key="3">
    <source>
        <dbReference type="ARBA" id="ARBA00023125"/>
    </source>
</evidence>
<keyword evidence="3" id="KW-0238">DNA-binding</keyword>
<feature type="transmembrane region" description="Helical" evidence="4">
    <location>
        <begin position="36"/>
        <end position="53"/>
    </location>
</feature>
<keyword evidence="2" id="KW-0067">ATP-binding</keyword>
<keyword evidence="4" id="KW-0812">Transmembrane</keyword>
<evidence type="ECO:0000313" key="7">
    <source>
        <dbReference type="Proteomes" id="UP000317238"/>
    </source>
</evidence>
<feature type="transmembrane region" description="Helical" evidence="4">
    <location>
        <begin position="59"/>
        <end position="77"/>
    </location>
</feature>
<dbReference type="RefSeq" id="WP_146440385.1">
    <property type="nucleotide sequence ID" value="NZ_SJPL01000001.1"/>
</dbReference>
<dbReference type="PANTHER" id="PTHR11361">
    <property type="entry name" value="DNA MISMATCH REPAIR PROTEIN MUTS FAMILY MEMBER"/>
    <property type="match status" value="1"/>
</dbReference>
<organism evidence="6 7">
    <name type="scientific">Crateriforma conspicua</name>
    <dbReference type="NCBI Taxonomy" id="2527996"/>
    <lineage>
        <taxon>Bacteria</taxon>
        <taxon>Pseudomonadati</taxon>
        <taxon>Planctomycetota</taxon>
        <taxon>Planctomycetia</taxon>
        <taxon>Planctomycetales</taxon>
        <taxon>Planctomycetaceae</taxon>
        <taxon>Crateriforma</taxon>
    </lineage>
</organism>
<evidence type="ECO:0000256" key="2">
    <source>
        <dbReference type="ARBA" id="ARBA00022840"/>
    </source>
</evidence>
<dbReference type="GO" id="GO:0006298">
    <property type="term" value="P:mismatch repair"/>
    <property type="evidence" value="ECO:0007669"/>
    <property type="project" value="InterPro"/>
</dbReference>
<dbReference type="InterPro" id="IPR027417">
    <property type="entry name" value="P-loop_NTPase"/>
</dbReference>
<keyword evidence="4" id="KW-0472">Membrane</keyword>
<dbReference type="GO" id="GO:0030983">
    <property type="term" value="F:mismatched DNA binding"/>
    <property type="evidence" value="ECO:0007669"/>
    <property type="project" value="InterPro"/>
</dbReference>
<dbReference type="Pfam" id="PF00488">
    <property type="entry name" value="MutS_V"/>
    <property type="match status" value="1"/>
</dbReference>
<dbReference type="Proteomes" id="UP000317238">
    <property type="component" value="Unassembled WGS sequence"/>
</dbReference>
<sequence length="643" mass="70727">MDQQSDRAIDRYQSRWDQLQATVADLDRRDRRIGHVRVGLFLVVLACGFLAAFAQSSTVFVIAGVVFFVLFLAAVIYNEPIRDAIEHHRQQQRVLDRAMARVRRDWGKLEKLSPKVTTADLDLDDHAISTATDLDLFGRASLFRWLSMTETAMGNRALASWLVGRADADVAKARTECAQVLAQQRDERIEFHCLAHQVSQMSGDPEAFQHWATGPSWLSSRRWLYAYANISLVIALSGGLLLLIGWLVAGSGDLAKYGAIVLFALAVLNTLMGALLLAPVHQILSVALTSRRSVASYVAMFEHAKWLPGGNDASPLAMSIRSRVLDGPRSAKQGMHDLSVIARAGALKQSAATFLLYLPLQLFGLWDVRVLRRLEHWQQNYSGVCRDWFDALGDLEALMSVAAVCDEQSEWIFPHWQSSADKQVSATRLGHPLLDDQQRVCNDVTVGPAGTFLLVTGSNMSGKSTLLRSIGLNVVLAATGAPVCATYFALPTLELGTSIRVTDSLAEGVSFYMAELYRLRAVVEQAERLAKSGDCTLLFLLDEILQGTNSRERQIAVATVLQRLVDCQAIGAISTHDLELAEDPGLTEKASTVHFRETIQTTDDGQEEMTFDYKMRQGVSPTTNALRLLEIVGLGRGGAAEKS</sequence>
<dbReference type="PANTHER" id="PTHR11361:SF99">
    <property type="entry name" value="DNA MISMATCH REPAIR PROTEIN"/>
    <property type="match status" value="1"/>
</dbReference>
<feature type="domain" description="DNA mismatch repair proteins mutS family" evidence="5">
    <location>
        <begin position="450"/>
        <end position="640"/>
    </location>
</feature>
<gene>
    <name evidence="6" type="primary">mutS_2</name>
    <name evidence="6" type="ORF">Pan14r_48920</name>
</gene>
<name>A0A5C5YH42_9PLAN</name>
<evidence type="ECO:0000256" key="1">
    <source>
        <dbReference type="ARBA" id="ARBA00022741"/>
    </source>
</evidence>
<feature type="transmembrane region" description="Helical" evidence="4">
    <location>
        <begin position="224"/>
        <end position="248"/>
    </location>
</feature>
<keyword evidence="4" id="KW-1133">Transmembrane helix</keyword>
<dbReference type="GO" id="GO:0140664">
    <property type="term" value="F:ATP-dependent DNA damage sensor activity"/>
    <property type="evidence" value="ECO:0007669"/>
    <property type="project" value="InterPro"/>
</dbReference>
<dbReference type="CDD" id="cd03283">
    <property type="entry name" value="ABC_MutS-like"/>
    <property type="match status" value="1"/>
</dbReference>
<keyword evidence="1" id="KW-0547">Nucleotide-binding</keyword>
<dbReference type="InterPro" id="IPR000432">
    <property type="entry name" value="DNA_mismatch_repair_MutS_C"/>
</dbReference>
<dbReference type="GO" id="GO:0005829">
    <property type="term" value="C:cytosol"/>
    <property type="evidence" value="ECO:0007669"/>
    <property type="project" value="TreeGrafter"/>
</dbReference>
<evidence type="ECO:0000259" key="5">
    <source>
        <dbReference type="SMART" id="SM00534"/>
    </source>
</evidence>
<evidence type="ECO:0000313" key="6">
    <source>
        <dbReference type="EMBL" id="TWT72572.1"/>
    </source>
</evidence>
<keyword evidence="7" id="KW-1185">Reference proteome</keyword>
<proteinExistence type="predicted"/>
<accession>A0A5C5YH42</accession>
<dbReference type="SUPFAM" id="SSF52540">
    <property type="entry name" value="P-loop containing nucleoside triphosphate hydrolases"/>
    <property type="match status" value="1"/>
</dbReference>
<reference evidence="6 7" key="1">
    <citation type="submission" date="2019-02" db="EMBL/GenBank/DDBJ databases">
        <title>Deep-cultivation of Planctomycetes and their phenomic and genomic characterization uncovers novel biology.</title>
        <authorList>
            <person name="Wiegand S."/>
            <person name="Jogler M."/>
            <person name="Boedeker C."/>
            <person name="Pinto D."/>
            <person name="Vollmers J."/>
            <person name="Rivas-Marin E."/>
            <person name="Kohn T."/>
            <person name="Peeters S.H."/>
            <person name="Heuer A."/>
            <person name="Rast P."/>
            <person name="Oberbeckmann S."/>
            <person name="Bunk B."/>
            <person name="Jeske O."/>
            <person name="Meyerdierks A."/>
            <person name="Storesund J.E."/>
            <person name="Kallscheuer N."/>
            <person name="Luecker S."/>
            <person name="Lage O.M."/>
            <person name="Pohl T."/>
            <person name="Merkel B.J."/>
            <person name="Hornburger P."/>
            <person name="Mueller R.-W."/>
            <person name="Bruemmer F."/>
            <person name="Labrenz M."/>
            <person name="Spormann A.M."/>
            <person name="Op Den Camp H."/>
            <person name="Overmann J."/>
            <person name="Amann R."/>
            <person name="Jetten M.S.M."/>
            <person name="Mascher T."/>
            <person name="Medema M.H."/>
            <person name="Devos D.P."/>
            <person name="Kaster A.-K."/>
            <person name="Ovreas L."/>
            <person name="Rohde M."/>
            <person name="Galperin M.Y."/>
            <person name="Jogler C."/>
        </authorList>
    </citation>
    <scope>NUCLEOTIDE SEQUENCE [LARGE SCALE GENOMIC DNA]</scope>
    <source>
        <strain evidence="6 7">Pan14r</strain>
    </source>
</reference>
<dbReference type="InterPro" id="IPR045076">
    <property type="entry name" value="MutS"/>
</dbReference>
<dbReference type="Gene3D" id="3.40.50.300">
    <property type="entry name" value="P-loop containing nucleotide triphosphate hydrolases"/>
    <property type="match status" value="1"/>
</dbReference>
<protein>
    <submittedName>
        <fullName evidence="6">DNA mismatch repair protein MutS</fullName>
    </submittedName>
</protein>
<dbReference type="OrthoDB" id="9802448at2"/>
<dbReference type="AlphaFoldDB" id="A0A5C5YH42"/>
<dbReference type="EMBL" id="SJPL01000001">
    <property type="protein sequence ID" value="TWT72572.1"/>
    <property type="molecule type" value="Genomic_DNA"/>
</dbReference>